<keyword evidence="3" id="KW-1185">Reference proteome</keyword>
<feature type="compositionally biased region" description="Polar residues" evidence="1">
    <location>
        <begin position="23"/>
        <end position="34"/>
    </location>
</feature>
<dbReference type="Proteomes" id="UP001642406">
    <property type="component" value="Unassembled WGS sequence"/>
</dbReference>
<feature type="region of interest" description="Disordered" evidence="1">
    <location>
        <begin position="1"/>
        <end position="41"/>
    </location>
</feature>
<proteinExistence type="predicted"/>
<accession>A0ABP0AS20</accession>
<feature type="region of interest" description="Disordered" evidence="1">
    <location>
        <begin position="127"/>
        <end position="146"/>
    </location>
</feature>
<comment type="caution">
    <text evidence="2">The sequence shown here is derived from an EMBL/GenBank/DDBJ whole genome shotgun (WGS) entry which is preliminary data.</text>
</comment>
<evidence type="ECO:0000313" key="2">
    <source>
        <dbReference type="EMBL" id="CAK7210052.1"/>
    </source>
</evidence>
<reference evidence="2 3" key="1">
    <citation type="submission" date="2024-01" db="EMBL/GenBank/DDBJ databases">
        <authorList>
            <person name="Allen C."/>
            <person name="Tagirdzhanova G."/>
        </authorList>
    </citation>
    <scope>NUCLEOTIDE SEQUENCE [LARGE SCALE GENOMIC DNA]</scope>
</reference>
<gene>
    <name evidence="2" type="ORF">SBRCBS47491_000640</name>
</gene>
<evidence type="ECO:0000256" key="1">
    <source>
        <dbReference type="SAM" id="MobiDB-lite"/>
    </source>
</evidence>
<organism evidence="2 3">
    <name type="scientific">Sporothrix bragantina</name>
    <dbReference type="NCBI Taxonomy" id="671064"/>
    <lineage>
        <taxon>Eukaryota</taxon>
        <taxon>Fungi</taxon>
        <taxon>Dikarya</taxon>
        <taxon>Ascomycota</taxon>
        <taxon>Pezizomycotina</taxon>
        <taxon>Sordariomycetes</taxon>
        <taxon>Sordariomycetidae</taxon>
        <taxon>Ophiostomatales</taxon>
        <taxon>Ophiostomataceae</taxon>
        <taxon>Sporothrix</taxon>
    </lineage>
</organism>
<protein>
    <submittedName>
        <fullName evidence="2">Uncharacterized protein</fullName>
    </submittedName>
</protein>
<name>A0ABP0AS20_9PEZI</name>
<evidence type="ECO:0000313" key="3">
    <source>
        <dbReference type="Proteomes" id="UP001642406"/>
    </source>
</evidence>
<dbReference type="EMBL" id="CAWUHC010000004">
    <property type="protein sequence ID" value="CAK7210052.1"/>
    <property type="molecule type" value="Genomic_DNA"/>
</dbReference>
<sequence length="160" mass="17432">MNAYQQYPMVELDKTGTPKPQAPTLSSVTPVQSPFQPPTQPAAAELAPNQLNQQHLIHEIGGAARYPEMATAPARVEMPAAGHQAEMAASTPHPQVATPIQQHIRMEAEPQHIESPDQRPNIPVTETQQVEGDAASVRGQRTGPPQYVMLGGNKVRYYEL</sequence>